<organism evidence="2 3">
    <name type="scientific">Brucella pseudogrignonensis</name>
    <dbReference type="NCBI Taxonomy" id="419475"/>
    <lineage>
        <taxon>Bacteria</taxon>
        <taxon>Pseudomonadati</taxon>
        <taxon>Pseudomonadota</taxon>
        <taxon>Alphaproteobacteria</taxon>
        <taxon>Hyphomicrobiales</taxon>
        <taxon>Brucellaceae</taxon>
        <taxon>Brucella/Ochrobactrum group</taxon>
        <taxon>Brucella</taxon>
    </lineage>
</organism>
<gene>
    <name evidence="2" type="ORF">CEV34_0239</name>
    <name evidence="1" type="ORF">EHE22_17630</name>
</gene>
<dbReference type="InterPro" id="IPR009959">
    <property type="entry name" value="Cyclase_SnoaL-like"/>
</dbReference>
<evidence type="ECO:0000313" key="4">
    <source>
        <dbReference type="Proteomes" id="UP000526233"/>
    </source>
</evidence>
<evidence type="ECO:0000313" key="3">
    <source>
        <dbReference type="Proteomes" id="UP000216188"/>
    </source>
</evidence>
<dbReference type="Gene3D" id="3.10.450.50">
    <property type="match status" value="1"/>
</dbReference>
<dbReference type="GO" id="GO:0030638">
    <property type="term" value="P:polyketide metabolic process"/>
    <property type="evidence" value="ECO:0007669"/>
    <property type="project" value="InterPro"/>
</dbReference>
<comment type="caution">
    <text evidence="2">The sequence shown here is derived from an EMBL/GenBank/DDBJ whole genome shotgun (WGS) entry which is preliminary data.</text>
</comment>
<evidence type="ECO:0000313" key="2">
    <source>
        <dbReference type="EMBL" id="OYR30746.1"/>
    </source>
</evidence>
<dbReference type="Proteomes" id="UP000526233">
    <property type="component" value="Unassembled WGS sequence"/>
</dbReference>
<dbReference type="STRING" id="419475.A8A54_05635"/>
<dbReference type="PANTHER" id="PTHR38436:SF1">
    <property type="entry name" value="ESTER CYCLASE"/>
    <property type="match status" value="1"/>
</dbReference>
<name>A0A256GVG8_9HYPH</name>
<dbReference type="AlphaFoldDB" id="A0A256GVG8"/>
<proteinExistence type="predicted"/>
<accession>A0A256GVG8</accession>
<dbReference type="EMBL" id="PKQI01000003">
    <property type="protein sequence ID" value="NNV22240.1"/>
    <property type="molecule type" value="Genomic_DNA"/>
</dbReference>
<sequence>MNVQKLREVYEAYISCLNAQDWPSLKLYVAEDAQHNGQRLGVDGYRDMLIRDYQQIPDLQFKIGLLVVEPPVVASRLDFDCTPVGQFLGLPINGRNIRFSENVFYEFSDNKISKVWSVLDKASIEAQL</sequence>
<dbReference type="PANTHER" id="PTHR38436">
    <property type="entry name" value="POLYKETIDE CYCLASE SNOAL-LIKE DOMAIN"/>
    <property type="match status" value="1"/>
</dbReference>
<dbReference type="Proteomes" id="UP000216188">
    <property type="component" value="Unassembled WGS sequence"/>
</dbReference>
<keyword evidence="3" id="KW-1185">Reference proteome</keyword>
<protein>
    <submittedName>
        <fullName evidence="1">Ester cyclase</fullName>
    </submittedName>
    <submittedName>
        <fullName evidence="2">SnoaL-like domain protein</fullName>
    </submittedName>
</protein>
<dbReference type="EMBL" id="NNRM01000003">
    <property type="protein sequence ID" value="OYR30746.1"/>
    <property type="molecule type" value="Genomic_DNA"/>
</dbReference>
<dbReference type="Pfam" id="PF07366">
    <property type="entry name" value="SnoaL"/>
    <property type="match status" value="1"/>
</dbReference>
<dbReference type="InterPro" id="IPR032710">
    <property type="entry name" value="NTF2-like_dom_sf"/>
</dbReference>
<dbReference type="SUPFAM" id="SSF54427">
    <property type="entry name" value="NTF2-like"/>
    <property type="match status" value="1"/>
</dbReference>
<dbReference type="RefSeq" id="WP_007875297.1">
    <property type="nucleotide sequence ID" value="NZ_CAXURC020000001.1"/>
</dbReference>
<reference evidence="2 3" key="1">
    <citation type="submission" date="2017-07" db="EMBL/GenBank/DDBJ databases">
        <title>Phylogenetic study on the rhizospheric bacterium Ochrobactrum sp. A44.</title>
        <authorList>
            <person name="Krzyzanowska D.M."/>
            <person name="Ossowicki A."/>
            <person name="Rajewska M."/>
            <person name="Maciag T."/>
            <person name="Kaczynski Z."/>
            <person name="Czerwicka M."/>
            <person name="Jafra S."/>
        </authorList>
    </citation>
    <scope>NUCLEOTIDE SEQUENCE [LARGE SCALE GENOMIC DNA]</scope>
    <source>
        <strain evidence="2 3">CCUG 30717</strain>
    </source>
</reference>
<reference evidence="1 4" key="2">
    <citation type="submission" date="2018-11" db="EMBL/GenBank/DDBJ databases">
        <title>Genome sequencing and analysis.</title>
        <authorList>
            <person name="Huang Y.-T."/>
        </authorList>
    </citation>
    <scope>NUCLEOTIDE SEQUENCE [LARGE SCALE GENOMIC DNA]</scope>
    <source>
        <strain evidence="1 4">SHIN</strain>
    </source>
</reference>
<evidence type="ECO:0000313" key="1">
    <source>
        <dbReference type="EMBL" id="NNV22240.1"/>
    </source>
</evidence>